<dbReference type="AlphaFoldDB" id="A0A1B0B7J7"/>
<dbReference type="EnsemblMetazoa" id="GPPI021428-RA">
    <property type="protein sequence ID" value="GPPI021428-PA"/>
    <property type="gene ID" value="GPPI021428"/>
</dbReference>
<name>A0A1B0B7J7_9MUSC</name>
<keyword evidence="2" id="KW-1185">Reference proteome</keyword>
<organism evidence="1 2">
    <name type="scientific">Glossina palpalis gambiensis</name>
    <dbReference type="NCBI Taxonomy" id="67801"/>
    <lineage>
        <taxon>Eukaryota</taxon>
        <taxon>Metazoa</taxon>
        <taxon>Ecdysozoa</taxon>
        <taxon>Arthropoda</taxon>
        <taxon>Hexapoda</taxon>
        <taxon>Insecta</taxon>
        <taxon>Pterygota</taxon>
        <taxon>Neoptera</taxon>
        <taxon>Endopterygota</taxon>
        <taxon>Diptera</taxon>
        <taxon>Brachycera</taxon>
        <taxon>Muscomorpha</taxon>
        <taxon>Hippoboscoidea</taxon>
        <taxon>Glossinidae</taxon>
        <taxon>Glossina</taxon>
    </lineage>
</organism>
<reference evidence="1" key="2">
    <citation type="submission" date="2020-05" db="UniProtKB">
        <authorList>
            <consortium name="EnsemblMetazoa"/>
        </authorList>
    </citation>
    <scope>IDENTIFICATION</scope>
    <source>
        <strain evidence="1">IAEA</strain>
    </source>
</reference>
<dbReference type="Proteomes" id="UP000092460">
    <property type="component" value="Unassembled WGS sequence"/>
</dbReference>
<dbReference type="EMBL" id="JXJN01009676">
    <property type="status" value="NOT_ANNOTATED_CDS"/>
    <property type="molecule type" value="Genomic_DNA"/>
</dbReference>
<reference evidence="2" key="1">
    <citation type="submission" date="2015-01" db="EMBL/GenBank/DDBJ databases">
        <authorList>
            <person name="Aksoy S."/>
            <person name="Warren W."/>
            <person name="Wilson R.K."/>
        </authorList>
    </citation>
    <scope>NUCLEOTIDE SEQUENCE [LARGE SCALE GENOMIC DNA]</scope>
    <source>
        <strain evidence="2">IAEA</strain>
    </source>
</reference>
<protein>
    <submittedName>
        <fullName evidence="1">Uncharacterized protein</fullName>
    </submittedName>
</protein>
<evidence type="ECO:0000313" key="2">
    <source>
        <dbReference type="Proteomes" id="UP000092460"/>
    </source>
</evidence>
<sequence>MEMLRLSSTTSMTYEVLSYKQVPSVSLSASIKIIVDKSLHMHHMCVDKLQNYSEQLTTHVGLSAYRFQTDFLHGPVPLSSARLKRIRYPGYRLLPFASG</sequence>
<dbReference type="VEuPathDB" id="VectorBase:GPPI021428"/>
<evidence type="ECO:0000313" key="1">
    <source>
        <dbReference type="EnsemblMetazoa" id="GPPI021428-PA"/>
    </source>
</evidence>
<accession>A0A1B0B7J7</accession>
<proteinExistence type="predicted"/>